<evidence type="ECO:0000256" key="6">
    <source>
        <dbReference type="ARBA" id="ARBA00022840"/>
    </source>
</evidence>
<comment type="subcellular location">
    <subcellularLocation>
        <location evidence="1">Cell membrane</location>
        <topology evidence="1">Multi-pass membrane protein</topology>
    </subcellularLocation>
</comment>
<dbReference type="PANTHER" id="PTHR24221:SF654">
    <property type="entry name" value="ATP-BINDING CASSETTE SUB-FAMILY B MEMBER 6"/>
    <property type="match status" value="1"/>
</dbReference>
<feature type="transmembrane region" description="Helical" evidence="9">
    <location>
        <begin position="57"/>
        <end position="75"/>
    </location>
</feature>
<dbReference type="AlphaFoldDB" id="M1LWM7"/>
<accession>M1LWM7</accession>
<evidence type="ECO:0000259" key="11">
    <source>
        <dbReference type="PROSITE" id="PS50929"/>
    </source>
</evidence>
<feature type="transmembrane region" description="Helical" evidence="9">
    <location>
        <begin position="160"/>
        <end position="178"/>
    </location>
</feature>
<dbReference type="GO" id="GO:0005886">
    <property type="term" value="C:plasma membrane"/>
    <property type="evidence" value="ECO:0007669"/>
    <property type="project" value="UniProtKB-SubCell"/>
</dbReference>
<keyword evidence="8 9" id="KW-0472">Membrane</keyword>
<dbReference type="RefSeq" id="WP_015393918.1">
    <property type="nucleotide sequence ID" value="NC_020291.1"/>
</dbReference>
<dbReference type="InterPro" id="IPR039421">
    <property type="entry name" value="Type_1_exporter"/>
</dbReference>
<dbReference type="PROSITE" id="PS50929">
    <property type="entry name" value="ABC_TM1F"/>
    <property type="match status" value="1"/>
</dbReference>
<dbReference type="SUPFAM" id="SSF52540">
    <property type="entry name" value="P-loop containing nucleoside triphosphate hydrolases"/>
    <property type="match status" value="1"/>
</dbReference>
<feature type="transmembrane region" description="Helical" evidence="9">
    <location>
        <begin position="137"/>
        <end position="154"/>
    </location>
</feature>
<dbReference type="STRING" id="36745.CLSAP_36190"/>
<dbReference type="InterPro" id="IPR017871">
    <property type="entry name" value="ABC_transporter-like_CS"/>
</dbReference>
<name>M1LWM7_9CLOT</name>
<evidence type="ECO:0000259" key="10">
    <source>
        <dbReference type="PROSITE" id="PS50893"/>
    </source>
</evidence>
<keyword evidence="2" id="KW-0813">Transport</keyword>
<evidence type="ECO:0000256" key="9">
    <source>
        <dbReference type="SAM" id="Phobius"/>
    </source>
</evidence>
<feature type="transmembrane region" description="Helical" evidence="9">
    <location>
        <begin position="238"/>
        <end position="263"/>
    </location>
</feature>
<dbReference type="CDD" id="cd18584">
    <property type="entry name" value="ABC_6TM_AarD_CydD"/>
    <property type="match status" value="1"/>
</dbReference>
<dbReference type="InterPro" id="IPR027417">
    <property type="entry name" value="P-loop_NTPase"/>
</dbReference>
<dbReference type="PROSITE" id="PS50893">
    <property type="entry name" value="ABC_TRANSPORTER_2"/>
    <property type="match status" value="1"/>
</dbReference>
<dbReference type="NCBIfam" id="TIGR02857">
    <property type="entry name" value="CydD"/>
    <property type="match status" value="1"/>
</dbReference>
<keyword evidence="4 9" id="KW-0812">Transmembrane</keyword>
<evidence type="ECO:0000313" key="12">
    <source>
        <dbReference type="EMBL" id="AGF57605.1"/>
    </source>
</evidence>
<dbReference type="PANTHER" id="PTHR24221">
    <property type="entry name" value="ATP-BINDING CASSETTE SUB-FAMILY B"/>
    <property type="match status" value="1"/>
</dbReference>
<dbReference type="Pfam" id="PF00664">
    <property type="entry name" value="ABC_membrane"/>
    <property type="match status" value="1"/>
</dbReference>
<feature type="transmembrane region" description="Helical" evidence="9">
    <location>
        <begin position="269"/>
        <end position="287"/>
    </location>
</feature>
<dbReference type="EMBL" id="CP004121">
    <property type="protein sequence ID" value="AGF57605.1"/>
    <property type="molecule type" value="Genomic_DNA"/>
</dbReference>
<keyword evidence="3" id="KW-1003">Cell membrane</keyword>
<dbReference type="InterPro" id="IPR014216">
    <property type="entry name" value="ABC_transptr_CydD"/>
</dbReference>
<feature type="domain" description="ABC transmembrane type-1" evidence="11">
    <location>
        <begin position="18"/>
        <end position="301"/>
    </location>
</feature>
<dbReference type="KEGG" id="csr:Cspa_c38450"/>
<evidence type="ECO:0000256" key="8">
    <source>
        <dbReference type="ARBA" id="ARBA00023136"/>
    </source>
</evidence>
<organism evidence="12 13">
    <name type="scientific">Clostridium saccharoperbutylacetonicum N1-4(HMT)</name>
    <dbReference type="NCBI Taxonomy" id="931276"/>
    <lineage>
        <taxon>Bacteria</taxon>
        <taxon>Bacillati</taxon>
        <taxon>Bacillota</taxon>
        <taxon>Clostridia</taxon>
        <taxon>Eubacteriales</taxon>
        <taxon>Clostridiaceae</taxon>
        <taxon>Clostridium</taxon>
    </lineage>
</organism>
<dbReference type="OrthoDB" id="9762778at2"/>
<dbReference type="GO" id="GO:0042883">
    <property type="term" value="P:cysteine transport"/>
    <property type="evidence" value="ECO:0007669"/>
    <property type="project" value="InterPro"/>
</dbReference>
<dbReference type="PROSITE" id="PS00211">
    <property type="entry name" value="ABC_TRANSPORTER_1"/>
    <property type="match status" value="1"/>
</dbReference>
<dbReference type="GO" id="GO:0140359">
    <property type="term" value="F:ABC-type transporter activity"/>
    <property type="evidence" value="ECO:0007669"/>
    <property type="project" value="InterPro"/>
</dbReference>
<dbReference type="eggNOG" id="COG4988">
    <property type="taxonomic scope" value="Bacteria"/>
</dbReference>
<evidence type="ECO:0000256" key="4">
    <source>
        <dbReference type="ARBA" id="ARBA00022692"/>
    </source>
</evidence>
<dbReference type="InterPro" id="IPR011527">
    <property type="entry name" value="ABC1_TM_dom"/>
</dbReference>
<reference evidence="12 13" key="1">
    <citation type="submission" date="2013-02" db="EMBL/GenBank/DDBJ databases">
        <title>Genome sequence of Clostridium saccharoperbutylacetonicum N1-4(HMT).</title>
        <authorList>
            <person name="Poehlein A."/>
            <person name="Daniel R."/>
        </authorList>
    </citation>
    <scope>NUCLEOTIDE SEQUENCE [LARGE SCALE GENOMIC DNA]</scope>
    <source>
        <strain evidence="13">N1-4(HMT)</strain>
    </source>
</reference>
<evidence type="ECO:0000256" key="3">
    <source>
        <dbReference type="ARBA" id="ARBA00022475"/>
    </source>
</evidence>
<dbReference type="InterPro" id="IPR036640">
    <property type="entry name" value="ABC1_TM_sf"/>
</dbReference>
<evidence type="ECO:0000256" key="2">
    <source>
        <dbReference type="ARBA" id="ARBA00022448"/>
    </source>
</evidence>
<proteinExistence type="predicted"/>
<keyword evidence="5" id="KW-0547">Nucleotide-binding</keyword>
<dbReference type="InterPro" id="IPR003593">
    <property type="entry name" value="AAA+_ATPase"/>
</dbReference>
<keyword evidence="6 12" id="KW-0067">ATP-binding</keyword>
<feature type="domain" description="ABC transporter" evidence="10">
    <location>
        <begin position="334"/>
        <end position="566"/>
    </location>
</feature>
<keyword evidence="13" id="KW-1185">Reference proteome</keyword>
<dbReference type="Pfam" id="PF00005">
    <property type="entry name" value="ABC_tran"/>
    <property type="match status" value="1"/>
</dbReference>
<dbReference type="SMART" id="SM00382">
    <property type="entry name" value="AAA"/>
    <property type="match status" value="1"/>
</dbReference>
<evidence type="ECO:0000256" key="7">
    <source>
        <dbReference type="ARBA" id="ARBA00022989"/>
    </source>
</evidence>
<dbReference type="FunFam" id="3.40.50.300:FF:000854">
    <property type="entry name" value="Multidrug ABC transporter ATP-binding protein"/>
    <property type="match status" value="1"/>
</dbReference>
<dbReference type="HOGENOM" id="CLU_000604_84_9_9"/>
<dbReference type="GO" id="GO:0005524">
    <property type="term" value="F:ATP binding"/>
    <property type="evidence" value="ECO:0007669"/>
    <property type="project" value="UniProtKB-KW"/>
</dbReference>
<dbReference type="PATRIC" id="fig|931276.5.peg.3877"/>
<keyword evidence="7 9" id="KW-1133">Transmembrane helix</keyword>
<evidence type="ECO:0000256" key="1">
    <source>
        <dbReference type="ARBA" id="ARBA00004651"/>
    </source>
</evidence>
<dbReference type="GO" id="GO:0016887">
    <property type="term" value="F:ATP hydrolysis activity"/>
    <property type="evidence" value="ECO:0007669"/>
    <property type="project" value="InterPro"/>
</dbReference>
<evidence type="ECO:0000313" key="13">
    <source>
        <dbReference type="Proteomes" id="UP000011728"/>
    </source>
</evidence>
<evidence type="ECO:0000256" key="5">
    <source>
        <dbReference type="ARBA" id="ARBA00022741"/>
    </source>
</evidence>
<dbReference type="InterPro" id="IPR003439">
    <property type="entry name" value="ABC_transporter-like_ATP-bd"/>
</dbReference>
<gene>
    <name evidence="12" type="primary">cydC2</name>
    <name evidence="12" type="ORF">Cspa_c38450</name>
</gene>
<dbReference type="Gene3D" id="3.40.50.300">
    <property type="entry name" value="P-loop containing nucleotide triphosphate hydrolases"/>
    <property type="match status" value="1"/>
</dbReference>
<dbReference type="Proteomes" id="UP000011728">
    <property type="component" value="Chromosome"/>
</dbReference>
<dbReference type="Gene3D" id="1.20.1560.10">
    <property type="entry name" value="ABC transporter type 1, transmembrane domain"/>
    <property type="match status" value="1"/>
</dbReference>
<sequence length="571" mass="64935">MINKRLLKESNFKRFYIVVSAVSSIFNALFVVISAYLLSAMISGIFLKAKTFKDMKIYFILFIANALLKFTLNFVNEIYIKNSAEDIKGNFREKLFHLVVSANPYKVKNEKLGEVINLITEATEAIGQYYSEYIPQFFAAFIIPLLICLGVAYVDKISALIMVITYPLIPLFMILIGFKSKAANEKQWKKLNLLSSHFIDMLQGLSTLKLFGISKRQEDKIYEISENHRKATMEVLRVSFLSALVLELFSTISTALVAVNLGLRLVYDQISFFSAFFILVITPDFYLPVRQLGLKFHASLNGVVAIEKIEEFEKKFANDSSLSNIEIKENKFEIEVKDLEFFYDDKKVLNNVNFKITAGEKVALIGESGSGKSTLINILSGFLKVQDNMVFINGKDINQIENYFDNIALVPQFPHIFNKSIKENICVGYKDFDEHKLLNIYKYSKINEFCEAAEGGDETVIGEGENLTISGGEAQRIAIARAMVKNSNFIIFDEPSSALDSEKEELILEAIQKYFKANTVLIAAHRLNTIKMVDKIIMLNEGRIIEMGTHKELIEKQGEYYKLMMSPEVEQ</sequence>
<feature type="transmembrane region" description="Helical" evidence="9">
    <location>
        <begin position="15"/>
        <end position="37"/>
    </location>
</feature>
<protein>
    <submittedName>
        <fullName evidence="12">ATP-binding/permease protein CydC</fullName>
    </submittedName>
</protein>
<dbReference type="SUPFAM" id="SSF90123">
    <property type="entry name" value="ABC transporter transmembrane region"/>
    <property type="match status" value="1"/>
</dbReference>